<reference evidence="6" key="1">
    <citation type="submission" date="2019-09" db="EMBL/GenBank/DDBJ databases">
        <title>Mumia zhuanghuii sp. nov. isolated from the intestinal contents of plateau pika (Ochotona curzoniae) in the Qinghai-Tibet plateau of China.</title>
        <authorList>
            <person name="Tian Z."/>
        </authorList>
    </citation>
    <scope>NUCLEOTIDE SEQUENCE [LARGE SCALE GENOMIC DNA]</scope>
    <source>
        <strain evidence="6">DSM 25564</strain>
    </source>
</reference>
<dbReference type="InterPro" id="IPR023753">
    <property type="entry name" value="FAD/NAD-binding_dom"/>
</dbReference>
<dbReference type="Gene3D" id="3.50.50.60">
    <property type="entry name" value="FAD/NAD(P)-binding domain"/>
    <property type="match status" value="2"/>
</dbReference>
<keyword evidence="1" id="KW-0285">Flavoprotein</keyword>
<dbReference type="InterPro" id="IPR036188">
    <property type="entry name" value="FAD/NAD-bd_sf"/>
</dbReference>
<dbReference type="SUPFAM" id="SSF55424">
    <property type="entry name" value="FAD/NAD-linked reductases, dimerisation (C-terminal) domain"/>
    <property type="match status" value="1"/>
</dbReference>
<dbReference type="Gene3D" id="3.30.390.30">
    <property type="match status" value="1"/>
</dbReference>
<dbReference type="GO" id="GO:0016174">
    <property type="term" value="F:NAD(P)H oxidase H2O2-forming activity"/>
    <property type="evidence" value="ECO:0007669"/>
    <property type="project" value="TreeGrafter"/>
</dbReference>
<keyword evidence="2" id="KW-0274">FAD</keyword>
<dbReference type="Proteomes" id="UP000327039">
    <property type="component" value="Unassembled WGS sequence"/>
</dbReference>
<evidence type="ECO:0000313" key="5">
    <source>
        <dbReference type="EMBL" id="KAA9084093.1"/>
    </source>
</evidence>
<dbReference type="PRINTS" id="PR00469">
    <property type="entry name" value="PNDRDTASEII"/>
</dbReference>
<evidence type="ECO:0000256" key="3">
    <source>
        <dbReference type="ARBA" id="ARBA00023002"/>
    </source>
</evidence>
<evidence type="ECO:0000259" key="4">
    <source>
        <dbReference type="Pfam" id="PF07992"/>
    </source>
</evidence>
<evidence type="ECO:0000256" key="2">
    <source>
        <dbReference type="ARBA" id="ARBA00022827"/>
    </source>
</evidence>
<evidence type="ECO:0000256" key="1">
    <source>
        <dbReference type="ARBA" id="ARBA00022630"/>
    </source>
</evidence>
<accession>A0A5J5IN50</accession>
<dbReference type="AlphaFoldDB" id="A0A5J5IN50"/>
<dbReference type="InterPro" id="IPR016156">
    <property type="entry name" value="FAD/NAD-linked_Rdtase_dimer_sf"/>
</dbReference>
<name>A0A5J5IN50_9MICO</name>
<comment type="caution">
    <text evidence="5">The sequence shown here is derived from an EMBL/GenBank/DDBJ whole genome shotgun (WGS) entry which is preliminary data.</text>
</comment>
<gene>
    <name evidence="5" type="ORF">F6B42_13990</name>
</gene>
<keyword evidence="3" id="KW-0560">Oxidoreductase</keyword>
<dbReference type="EMBL" id="VYRZ01000004">
    <property type="protein sequence ID" value="KAA9084093.1"/>
    <property type="molecule type" value="Genomic_DNA"/>
</dbReference>
<dbReference type="SUPFAM" id="SSF51905">
    <property type="entry name" value="FAD/NAD(P)-binding domain"/>
    <property type="match status" value="1"/>
</dbReference>
<dbReference type="Pfam" id="PF07992">
    <property type="entry name" value="Pyr_redox_2"/>
    <property type="match status" value="1"/>
</dbReference>
<evidence type="ECO:0000313" key="6">
    <source>
        <dbReference type="Proteomes" id="UP000327039"/>
    </source>
</evidence>
<protein>
    <submittedName>
        <fullName evidence="5">NAD(P)/FAD-dependent oxidoreductase</fullName>
    </submittedName>
</protein>
<dbReference type="PANTHER" id="PTHR43557">
    <property type="entry name" value="APOPTOSIS-INDUCING FACTOR 1"/>
    <property type="match status" value="1"/>
</dbReference>
<sequence length="398" mass="42681">MESFDYLIVGGGMVADAAARGIREIDSDGVIGILSADVDEPYTRPALSKKLWTDPDFTADQVPLRTADDTGAVIRLRTLVTELDRDGRSVVTASGERIGYRRLLLATGSKPGDADSPPSDRVLAFRSAADYRRLRELAGHGRRIVVVGGGYIGAEIAAALVQNDTVVDLVFPDAVLGAATFPPAIAERYESLFADAGVNLVRGRRVERVAPLTDTVTLTLDDDTELHADAAVLGLGVTPVTDLAETAGLRVEDGVVVDEHLVTSDDSIWAAGDIASYPDRLLGRTRVEHVDNAQEMGRAAGRSMAGAAEAYRHTPFFYSAVFGIRWEAVGSLDAELDALVVDLEPDDDGRERTVVYYRDDSGAPVGVLLWNVADATDSARLVLADAPTDQHELRGRIR</sequence>
<dbReference type="GO" id="GO:0033108">
    <property type="term" value="P:mitochondrial respiratory chain complex assembly"/>
    <property type="evidence" value="ECO:0007669"/>
    <property type="project" value="TreeGrafter"/>
</dbReference>
<dbReference type="GO" id="GO:0005737">
    <property type="term" value="C:cytoplasm"/>
    <property type="evidence" value="ECO:0007669"/>
    <property type="project" value="TreeGrafter"/>
</dbReference>
<proteinExistence type="predicted"/>
<dbReference type="GO" id="GO:0071949">
    <property type="term" value="F:FAD binding"/>
    <property type="evidence" value="ECO:0007669"/>
    <property type="project" value="TreeGrafter"/>
</dbReference>
<dbReference type="OrthoDB" id="1145at2"/>
<dbReference type="RefSeq" id="WP_150420341.1">
    <property type="nucleotide sequence ID" value="NZ_VYRZ01000004.1"/>
</dbReference>
<keyword evidence="6" id="KW-1185">Reference proteome</keyword>
<organism evidence="5 6">
    <name type="scientific">Microbacterium radiodurans</name>
    <dbReference type="NCBI Taxonomy" id="661398"/>
    <lineage>
        <taxon>Bacteria</taxon>
        <taxon>Bacillati</taxon>
        <taxon>Actinomycetota</taxon>
        <taxon>Actinomycetes</taxon>
        <taxon>Micrococcales</taxon>
        <taxon>Microbacteriaceae</taxon>
        <taxon>Microbacterium</taxon>
    </lineage>
</organism>
<dbReference type="PANTHER" id="PTHR43557:SF4">
    <property type="entry name" value="APOPTOSIS-INDUCING FACTOR 1, MITOCHONDRIAL"/>
    <property type="match status" value="1"/>
</dbReference>
<dbReference type="GO" id="GO:0012501">
    <property type="term" value="P:programmed cell death"/>
    <property type="evidence" value="ECO:0007669"/>
    <property type="project" value="TreeGrafter"/>
</dbReference>
<dbReference type="InterPro" id="IPR050446">
    <property type="entry name" value="FAD-oxidoreductase/Apoptosis"/>
</dbReference>
<dbReference type="PRINTS" id="PR00368">
    <property type="entry name" value="FADPNR"/>
</dbReference>
<feature type="domain" description="FAD/NAD(P)-binding" evidence="4">
    <location>
        <begin position="4"/>
        <end position="297"/>
    </location>
</feature>